<evidence type="ECO:0000256" key="1">
    <source>
        <dbReference type="SAM" id="Phobius"/>
    </source>
</evidence>
<accession>A0ABY4AW04</accession>
<dbReference type="EMBL" id="CP094533">
    <property type="protein sequence ID" value="UOE27339.1"/>
    <property type="molecule type" value="Genomic_DNA"/>
</dbReference>
<gene>
    <name evidence="2" type="ORF">MTP13_06035</name>
</gene>
<proteinExistence type="predicted"/>
<organism evidence="2 3">
    <name type="scientific">Agromyces soli</name>
    <dbReference type="NCBI Taxonomy" id="659012"/>
    <lineage>
        <taxon>Bacteria</taxon>
        <taxon>Bacillati</taxon>
        <taxon>Actinomycetota</taxon>
        <taxon>Actinomycetes</taxon>
        <taxon>Micrococcales</taxon>
        <taxon>Microbacteriaceae</taxon>
        <taxon>Agromyces</taxon>
    </lineage>
</organism>
<keyword evidence="3" id="KW-1185">Reference proteome</keyword>
<evidence type="ECO:0008006" key="4">
    <source>
        <dbReference type="Google" id="ProtNLM"/>
    </source>
</evidence>
<evidence type="ECO:0000313" key="2">
    <source>
        <dbReference type="EMBL" id="UOE27339.1"/>
    </source>
</evidence>
<reference evidence="2 3" key="1">
    <citation type="submission" date="2022-03" db="EMBL/GenBank/DDBJ databases">
        <title>Agromyces sp. isolated from the gut of P. brevitarsis seulensis larvae.</title>
        <authorList>
            <person name="Won M."/>
            <person name="Kwon S.-W."/>
        </authorList>
    </citation>
    <scope>NUCLEOTIDE SEQUENCE [LARGE SCALE GENOMIC DNA]</scope>
    <source>
        <strain evidence="2 3">KACC 16215</strain>
    </source>
</reference>
<sequence length="97" mass="10463">MTAQLRSPMQILAFAIAVGLNVALIVFFVLWYAADSQAVNAAEGESGFDQSSMIPHSNLLWVAAHTSLTLMLALDACLVVLWCRGSQRRRGESVGTP</sequence>
<protein>
    <recommendedName>
        <fullName evidence="4">Cell surface protein</fullName>
    </recommendedName>
</protein>
<dbReference type="RefSeq" id="WP_243570173.1">
    <property type="nucleotide sequence ID" value="NZ_BAAARD010000002.1"/>
</dbReference>
<name>A0ABY4AW04_9MICO</name>
<keyword evidence="1" id="KW-1133">Transmembrane helix</keyword>
<evidence type="ECO:0000313" key="3">
    <source>
        <dbReference type="Proteomes" id="UP000831304"/>
    </source>
</evidence>
<feature type="transmembrane region" description="Helical" evidence="1">
    <location>
        <begin position="12"/>
        <end position="34"/>
    </location>
</feature>
<dbReference type="Proteomes" id="UP000831304">
    <property type="component" value="Chromosome"/>
</dbReference>
<keyword evidence="1" id="KW-0812">Transmembrane</keyword>
<feature type="transmembrane region" description="Helical" evidence="1">
    <location>
        <begin position="59"/>
        <end position="83"/>
    </location>
</feature>
<keyword evidence="1" id="KW-0472">Membrane</keyword>